<gene>
    <name evidence="1" type="ORF">N0F65_011550</name>
</gene>
<comment type="caution">
    <text evidence="1">The sequence shown here is derived from an EMBL/GenBank/DDBJ whole genome shotgun (WGS) entry which is preliminary data.</text>
</comment>
<evidence type="ECO:0000313" key="1">
    <source>
        <dbReference type="EMBL" id="DBA01579.1"/>
    </source>
</evidence>
<reference evidence="1" key="2">
    <citation type="journal article" date="2023" name="Microbiol Resour">
        <title>Decontamination and Annotation of the Draft Genome Sequence of the Oomycete Lagenidium giganteum ARSEF 373.</title>
        <authorList>
            <person name="Morgan W.R."/>
            <person name="Tartar A."/>
        </authorList>
    </citation>
    <scope>NUCLEOTIDE SEQUENCE</scope>
    <source>
        <strain evidence="1">ARSEF 373</strain>
    </source>
</reference>
<protein>
    <submittedName>
        <fullName evidence="1">Uncharacterized protein</fullName>
    </submittedName>
</protein>
<sequence>MSDLDFDLRVLSHEQLPHLRQFEWEALGRMADKAGATVIKTVLRSGDADIQRLAAQAFMARELAEARGTRQTTSAQMFRKYPETLEAAFAIALREEFNARQARSASTCLGEYRWLRADWICRLFKPNVAKDGARALLGP</sequence>
<dbReference type="EMBL" id="DAKRPA010000045">
    <property type="protein sequence ID" value="DBA01579.1"/>
    <property type="molecule type" value="Genomic_DNA"/>
</dbReference>
<dbReference type="AlphaFoldDB" id="A0AAV2Z7Q4"/>
<dbReference type="Proteomes" id="UP001146120">
    <property type="component" value="Unassembled WGS sequence"/>
</dbReference>
<keyword evidence="2" id="KW-1185">Reference proteome</keyword>
<accession>A0AAV2Z7Q4</accession>
<evidence type="ECO:0000313" key="2">
    <source>
        <dbReference type="Proteomes" id="UP001146120"/>
    </source>
</evidence>
<name>A0AAV2Z7Q4_9STRA</name>
<reference evidence="1" key="1">
    <citation type="submission" date="2022-11" db="EMBL/GenBank/DDBJ databases">
        <authorList>
            <person name="Morgan W.R."/>
            <person name="Tartar A."/>
        </authorList>
    </citation>
    <scope>NUCLEOTIDE SEQUENCE</scope>
    <source>
        <strain evidence="1">ARSEF 373</strain>
    </source>
</reference>
<proteinExistence type="predicted"/>
<organism evidence="1 2">
    <name type="scientific">Lagenidium giganteum</name>
    <dbReference type="NCBI Taxonomy" id="4803"/>
    <lineage>
        <taxon>Eukaryota</taxon>
        <taxon>Sar</taxon>
        <taxon>Stramenopiles</taxon>
        <taxon>Oomycota</taxon>
        <taxon>Peronosporomycetes</taxon>
        <taxon>Pythiales</taxon>
        <taxon>Pythiaceae</taxon>
    </lineage>
</organism>